<dbReference type="Proteomes" id="UP001172102">
    <property type="component" value="Unassembled WGS sequence"/>
</dbReference>
<name>A0AA40B8S1_9PEZI</name>
<dbReference type="EMBL" id="JAUKUA010000001">
    <property type="protein sequence ID" value="KAK0729674.1"/>
    <property type="molecule type" value="Genomic_DNA"/>
</dbReference>
<gene>
    <name evidence="1" type="ORF">B0H67DRAFT_4661</name>
</gene>
<dbReference type="AlphaFoldDB" id="A0AA40B8S1"/>
<reference evidence="1" key="1">
    <citation type="submission" date="2023-06" db="EMBL/GenBank/DDBJ databases">
        <title>Genome-scale phylogeny and comparative genomics of the fungal order Sordariales.</title>
        <authorList>
            <consortium name="Lawrence Berkeley National Laboratory"/>
            <person name="Hensen N."/>
            <person name="Bonometti L."/>
            <person name="Westerberg I."/>
            <person name="Brannstrom I.O."/>
            <person name="Guillou S."/>
            <person name="Cros-Aarteil S."/>
            <person name="Calhoun S."/>
            <person name="Haridas S."/>
            <person name="Kuo A."/>
            <person name="Mondo S."/>
            <person name="Pangilinan J."/>
            <person name="Riley R."/>
            <person name="Labutti K."/>
            <person name="Andreopoulos B."/>
            <person name="Lipzen A."/>
            <person name="Chen C."/>
            <person name="Yanf M."/>
            <person name="Daum C."/>
            <person name="Ng V."/>
            <person name="Clum A."/>
            <person name="Steindorff A."/>
            <person name="Ohm R."/>
            <person name="Martin F."/>
            <person name="Silar P."/>
            <person name="Natvig D."/>
            <person name="Lalanne C."/>
            <person name="Gautier V."/>
            <person name="Ament-Velasquez S.L."/>
            <person name="Kruys A."/>
            <person name="Hutchinson M.I."/>
            <person name="Powell A.J."/>
            <person name="Barry K."/>
            <person name="Miller A.N."/>
            <person name="Grigoriev I.V."/>
            <person name="Debuchy R."/>
            <person name="Gladieux P."/>
            <person name="Thoren M.H."/>
            <person name="Johannesson H."/>
        </authorList>
    </citation>
    <scope>NUCLEOTIDE SEQUENCE</scope>
    <source>
        <strain evidence="1">SMH4607-1</strain>
    </source>
</reference>
<keyword evidence="2" id="KW-1185">Reference proteome</keyword>
<evidence type="ECO:0000313" key="2">
    <source>
        <dbReference type="Proteomes" id="UP001172102"/>
    </source>
</evidence>
<protein>
    <submittedName>
        <fullName evidence="1">Uncharacterized protein</fullName>
    </submittedName>
</protein>
<organism evidence="1 2">
    <name type="scientific">Lasiosphaeris hirsuta</name>
    <dbReference type="NCBI Taxonomy" id="260670"/>
    <lineage>
        <taxon>Eukaryota</taxon>
        <taxon>Fungi</taxon>
        <taxon>Dikarya</taxon>
        <taxon>Ascomycota</taxon>
        <taxon>Pezizomycotina</taxon>
        <taxon>Sordariomycetes</taxon>
        <taxon>Sordariomycetidae</taxon>
        <taxon>Sordariales</taxon>
        <taxon>Lasiosphaeriaceae</taxon>
        <taxon>Lasiosphaeris</taxon>
    </lineage>
</organism>
<sequence length="130" mass="14264">MWLSAERGLFISVAWPAFDWPAASTDCLRRVLAELTLRHENQCIYEHLAKSESRHACLNSLSPARGTRPNIARVALNHTSLAAMGPPIVSGGTSDGRAQRGVVVRWSSIKHLASPRVCIFYCGVFLFATS</sequence>
<accession>A0AA40B8S1</accession>
<comment type="caution">
    <text evidence="1">The sequence shown here is derived from an EMBL/GenBank/DDBJ whole genome shotgun (WGS) entry which is preliminary data.</text>
</comment>
<proteinExistence type="predicted"/>
<evidence type="ECO:0000313" key="1">
    <source>
        <dbReference type="EMBL" id="KAK0729674.1"/>
    </source>
</evidence>